<dbReference type="RefSeq" id="WP_012045981.1">
    <property type="nucleotide sequence ID" value="NZ_JABFDP010000003.1"/>
</dbReference>
<evidence type="ECO:0000256" key="4">
    <source>
        <dbReference type="ARBA" id="ARBA00022692"/>
    </source>
</evidence>
<keyword evidence="6 7" id="KW-0472">Membrane</keyword>
<evidence type="ECO:0000313" key="8">
    <source>
        <dbReference type="EMBL" id="MBR1139755.1"/>
    </source>
</evidence>
<dbReference type="InterPro" id="IPR052518">
    <property type="entry name" value="CHR_Transporter"/>
</dbReference>
<feature type="transmembrane region" description="Helical" evidence="7">
    <location>
        <begin position="126"/>
        <end position="143"/>
    </location>
</feature>
<dbReference type="EMBL" id="JAFCLK010000032">
    <property type="protein sequence ID" value="MBR1139755.1"/>
    <property type="molecule type" value="Genomic_DNA"/>
</dbReference>
<organism evidence="8 9">
    <name type="scientific">Bradyrhizobium denitrificans</name>
    <dbReference type="NCBI Taxonomy" id="2734912"/>
    <lineage>
        <taxon>Bacteria</taxon>
        <taxon>Pseudomonadati</taxon>
        <taxon>Pseudomonadota</taxon>
        <taxon>Alphaproteobacteria</taxon>
        <taxon>Hyphomicrobiales</taxon>
        <taxon>Nitrobacteraceae</taxon>
        <taxon>Bradyrhizobium</taxon>
    </lineage>
</organism>
<dbReference type="Pfam" id="PF02417">
    <property type="entry name" value="Chromate_transp"/>
    <property type="match status" value="1"/>
</dbReference>
<evidence type="ECO:0000313" key="9">
    <source>
        <dbReference type="Proteomes" id="UP001314635"/>
    </source>
</evidence>
<comment type="subcellular location">
    <subcellularLocation>
        <location evidence="1">Cell membrane</location>
        <topology evidence="1">Multi-pass membrane protein</topology>
    </subcellularLocation>
</comment>
<comment type="similarity">
    <text evidence="2">Belongs to the chromate ion transporter (CHR) (TC 2.A.51) family.</text>
</comment>
<accession>A0ABS5GEL2</accession>
<dbReference type="PANTHER" id="PTHR43663:SF1">
    <property type="entry name" value="CHROMATE TRANSPORTER"/>
    <property type="match status" value="1"/>
</dbReference>
<reference evidence="9" key="1">
    <citation type="journal article" date="2021" name="ISME J.">
        <title>Evolutionary origin and ecological implication of a unique nif island in free-living Bradyrhizobium lineages.</title>
        <authorList>
            <person name="Tao J."/>
        </authorList>
    </citation>
    <scope>NUCLEOTIDE SEQUENCE [LARGE SCALE GENOMIC DNA]</scope>
    <source>
        <strain evidence="9">SZCCT0094</strain>
    </source>
</reference>
<comment type="caution">
    <text evidence="8">The sequence shown here is derived from an EMBL/GenBank/DDBJ whole genome shotgun (WGS) entry which is preliminary data.</text>
</comment>
<proteinExistence type="inferred from homology"/>
<gene>
    <name evidence="8" type="ORF">JQ619_28765</name>
</gene>
<evidence type="ECO:0000256" key="6">
    <source>
        <dbReference type="ARBA" id="ARBA00023136"/>
    </source>
</evidence>
<protein>
    <submittedName>
        <fullName evidence="8">Chromate transporter</fullName>
    </submittedName>
</protein>
<evidence type="ECO:0000256" key="2">
    <source>
        <dbReference type="ARBA" id="ARBA00005262"/>
    </source>
</evidence>
<keyword evidence="4 7" id="KW-0812">Transmembrane</keyword>
<keyword evidence="9" id="KW-1185">Reference proteome</keyword>
<keyword evidence="3" id="KW-1003">Cell membrane</keyword>
<feature type="transmembrane region" description="Helical" evidence="7">
    <location>
        <begin position="89"/>
        <end position="114"/>
    </location>
</feature>
<dbReference type="Proteomes" id="UP001314635">
    <property type="component" value="Unassembled WGS sequence"/>
</dbReference>
<evidence type="ECO:0000256" key="1">
    <source>
        <dbReference type="ARBA" id="ARBA00004651"/>
    </source>
</evidence>
<sequence length="198" mass="20852">MANRIASAASPGADIAKDPPSLRTLFFAFAKMSLSGFGGVLVFARRAIVDEHRWMTAEEFNETFALCHFLPGPNIVNLAMVFGARLRGVAGGLAAFAGLLGPPLFLVTALAALYGHFGQIDALRQALAGVSCVAVGLLASVVFRMMSPLLKKSDVLGLAVMLAVFIAIGLARLPLAEVLLVAVPLSLAVAYAKMRWAR</sequence>
<feature type="transmembrane region" description="Helical" evidence="7">
    <location>
        <begin position="25"/>
        <end position="44"/>
    </location>
</feature>
<evidence type="ECO:0000256" key="7">
    <source>
        <dbReference type="SAM" id="Phobius"/>
    </source>
</evidence>
<keyword evidence="5 7" id="KW-1133">Transmembrane helix</keyword>
<feature type="transmembrane region" description="Helical" evidence="7">
    <location>
        <begin position="155"/>
        <end position="172"/>
    </location>
</feature>
<dbReference type="PANTHER" id="PTHR43663">
    <property type="entry name" value="CHROMATE TRANSPORT PROTEIN-RELATED"/>
    <property type="match status" value="1"/>
</dbReference>
<evidence type="ECO:0000256" key="5">
    <source>
        <dbReference type="ARBA" id="ARBA00022989"/>
    </source>
</evidence>
<dbReference type="InterPro" id="IPR003370">
    <property type="entry name" value="Chromate_transpt"/>
</dbReference>
<name>A0ABS5GEL2_9BRAD</name>
<evidence type="ECO:0000256" key="3">
    <source>
        <dbReference type="ARBA" id="ARBA00022475"/>
    </source>
</evidence>